<accession>A0AB39U7I0</accession>
<evidence type="ECO:0000256" key="7">
    <source>
        <dbReference type="RuleBase" id="RU364083"/>
    </source>
</evidence>
<dbReference type="InterPro" id="IPR027417">
    <property type="entry name" value="P-loop_NTPase"/>
</dbReference>
<proteinExistence type="inferred from homology"/>
<dbReference type="SMART" id="SM00382">
    <property type="entry name" value="AAA"/>
    <property type="match status" value="1"/>
</dbReference>
<dbReference type="SUPFAM" id="SSF50331">
    <property type="entry name" value="MOP-like"/>
    <property type="match status" value="1"/>
</dbReference>
<sequence length="348" mass="38403">MATKVFTSAEGSEVRALDQANLEIRPGEFFVMLSPSGCGKTTLLRAIAGLESLDAGEIYLGNTRIDGMPPYSRPVNTVFQSYALFPHLTVAENVAFGLEMEGKPRADIRKRVQEMLDLVHLGDRGARKPDQLSGGQQQRVALARALAKSPKVLLLDESLSALDFKLRRQMQVELKRIQRETGITFVFVTHDQEEALSMGDHIAVFSKGKPEQVGTPEEIYDKPVNRFVADFIGDINFITAHKADDNAVTVAHIDLPVEQDLGKVPTGSPLTLAVRPENITLHDPKESAIHGTIISQTFMGTNMRCEVQLDNNTTVLVRVPAPFNTDVLHEHGKVSLSIRPQHLRVVDQ</sequence>
<dbReference type="PANTHER" id="PTHR42781:SF4">
    <property type="entry name" value="SPERMIDINE_PUTRESCINE IMPORT ATP-BINDING PROTEIN POTA"/>
    <property type="match status" value="1"/>
</dbReference>
<dbReference type="Gene3D" id="3.40.50.300">
    <property type="entry name" value="P-loop containing nucleotide triphosphate hydrolases"/>
    <property type="match status" value="1"/>
</dbReference>
<keyword evidence="3 7" id="KW-0547">Nucleotide-binding</keyword>
<dbReference type="InterPro" id="IPR003439">
    <property type="entry name" value="ABC_transporter-like_ATP-bd"/>
</dbReference>
<reference evidence="9" key="1">
    <citation type="submission" date="2023-07" db="EMBL/GenBank/DDBJ databases">
        <title>Bifidobacterium aquikefiriaerophilum sp. nov. and Bifidobacterium eccum sp. nov., isolated from water kefir.</title>
        <authorList>
            <person name="Breselge S."/>
            <person name="Bellassi P."/>
            <person name="Barcenilla C."/>
            <person name="Alvarez-Ordonez A."/>
            <person name="Morelli L."/>
            <person name="Cotter P.D."/>
        </authorList>
    </citation>
    <scope>NUCLEOTIDE SEQUENCE</scope>
    <source>
        <strain evidence="9">WK041_4_12</strain>
    </source>
</reference>
<dbReference type="PROSITE" id="PS00211">
    <property type="entry name" value="ABC_TRANSPORTER_1"/>
    <property type="match status" value="1"/>
</dbReference>
<organism evidence="9">
    <name type="scientific">Bifidobacterium aquikefiricola</name>
    <dbReference type="NCBI Taxonomy" id="3059038"/>
    <lineage>
        <taxon>Bacteria</taxon>
        <taxon>Bacillati</taxon>
        <taxon>Actinomycetota</taxon>
        <taxon>Actinomycetes</taxon>
        <taxon>Bifidobacteriales</taxon>
        <taxon>Bifidobacteriaceae</taxon>
        <taxon>Bifidobacterium</taxon>
    </lineage>
</organism>
<dbReference type="EMBL" id="CP129674">
    <property type="protein sequence ID" value="XDS44866.1"/>
    <property type="molecule type" value="Genomic_DNA"/>
</dbReference>
<dbReference type="EC" id="7.6.2.11" evidence="7"/>
<dbReference type="InterPro" id="IPR013611">
    <property type="entry name" value="Transp-assoc_OB_typ2"/>
</dbReference>
<evidence type="ECO:0000313" key="9">
    <source>
        <dbReference type="EMBL" id="XDS44866.1"/>
    </source>
</evidence>
<dbReference type="GO" id="GO:0016887">
    <property type="term" value="F:ATP hydrolysis activity"/>
    <property type="evidence" value="ECO:0007669"/>
    <property type="project" value="InterPro"/>
</dbReference>
<dbReference type="InterPro" id="IPR005893">
    <property type="entry name" value="PotA-like"/>
</dbReference>
<dbReference type="RefSeq" id="WP_369344413.1">
    <property type="nucleotide sequence ID" value="NZ_CP129674.1"/>
</dbReference>
<dbReference type="SUPFAM" id="SSF52540">
    <property type="entry name" value="P-loop containing nucleoside triphosphate hydrolases"/>
    <property type="match status" value="1"/>
</dbReference>
<dbReference type="InterPro" id="IPR017871">
    <property type="entry name" value="ABC_transporter-like_CS"/>
</dbReference>
<dbReference type="GO" id="GO:0043190">
    <property type="term" value="C:ATP-binding cassette (ABC) transporter complex"/>
    <property type="evidence" value="ECO:0007669"/>
    <property type="project" value="InterPro"/>
</dbReference>
<dbReference type="Pfam" id="PF00005">
    <property type="entry name" value="ABC_tran"/>
    <property type="match status" value="1"/>
</dbReference>
<evidence type="ECO:0000256" key="6">
    <source>
        <dbReference type="ARBA" id="ARBA00023136"/>
    </source>
</evidence>
<dbReference type="PANTHER" id="PTHR42781">
    <property type="entry name" value="SPERMIDINE/PUTRESCINE IMPORT ATP-BINDING PROTEIN POTA"/>
    <property type="match status" value="1"/>
</dbReference>
<comment type="similarity">
    <text evidence="7">Belongs to the ABC transporter superfamily. Spermidine/putrescine importer (TC 3.A.1.11.1) family.</text>
</comment>
<keyword evidence="6 7" id="KW-0472">Membrane</keyword>
<protein>
    <recommendedName>
        <fullName evidence="7">Spermidine/putrescine import ATP-binding protein PotA</fullName>
        <ecNumber evidence="7">7.6.2.11</ecNumber>
    </recommendedName>
</protein>
<comment type="function">
    <text evidence="7">Part of the ABC transporter complex PotABCD involved in spermidine/putrescine import. Responsible for energy coupling to the transport system.</text>
</comment>
<evidence type="ECO:0000256" key="1">
    <source>
        <dbReference type="ARBA" id="ARBA00022448"/>
    </source>
</evidence>
<dbReference type="InterPro" id="IPR003593">
    <property type="entry name" value="AAA+_ATPase"/>
</dbReference>
<evidence type="ECO:0000256" key="5">
    <source>
        <dbReference type="ARBA" id="ARBA00022967"/>
    </source>
</evidence>
<comment type="subunit">
    <text evidence="7">The complex is composed of two ATP-binding proteins (PotA), two transmembrane proteins (PotB and PotC) and a solute-binding protein (PotD).</text>
</comment>
<keyword evidence="2 7" id="KW-1003">Cell membrane</keyword>
<name>A0AB39U7I0_9BIFI</name>
<evidence type="ECO:0000256" key="2">
    <source>
        <dbReference type="ARBA" id="ARBA00022475"/>
    </source>
</evidence>
<dbReference type="KEGG" id="baqk:QN215_01650"/>
<dbReference type="FunFam" id="3.40.50.300:FF:000133">
    <property type="entry name" value="Spermidine/putrescine import ATP-binding protein PotA"/>
    <property type="match status" value="1"/>
</dbReference>
<dbReference type="NCBIfam" id="TIGR01187">
    <property type="entry name" value="potA"/>
    <property type="match status" value="1"/>
</dbReference>
<gene>
    <name evidence="7" type="primary">potA</name>
    <name evidence="9" type="ORF">QN215_01650</name>
</gene>
<evidence type="ECO:0000256" key="3">
    <source>
        <dbReference type="ARBA" id="ARBA00022741"/>
    </source>
</evidence>
<dbReference type="AlphaFoldDB" id="A0AB39U7I0"/>
<dbReference type="PROSITE" id="PS50893">
    <property type="entry name" value="ABC_TRANSPORTER_2"/>
    <property type="match status" value="1"/>
</dbReference>
<dbReference type="GO" id="GO:0005524">
    <property type="term" value="F:ATP binding"/>
    <property type="evidence" value="ECO:0007669"/>
    <property type="project" value="UniProtKB-KW"/>
</dbReference>
<comment type="catalytic activity">
    <reaction evidence="7">
        <text>ATP + H2O + polyamine-[polyamine-binding protein]Side 1 = ADP + phosphate + polyamineSide 2 + [polyamine-binding protein]Side 1.</text>
        <dbReference type="EC" id="7.6.2.11"/>
    </reaction>
</comment>
<feature type="domain" description="ABC transporter" evidence="8">
    <location>
        <begin position="1"/>
        <end position="232"/>
    </location>
</feature>
<keyword evidence="5 7" id="KW-1278">Translocase</keyword>
<keyword evidence="1 7" id="KW-0813">Transport</keyword>
<dbReference type="Gene3D" id="2.40.50.100">
    <property type="match status" value="1"/>
</dbReference>
<dbReference type="GO" id="GO:0015417">
    <property type="term" value="F:ABC-type polyamine transporter activity"/>
    <property type="evidence" value="ECO:0007669"/>
    <property type="project" value="UniProtKB-EC"/>
</dbReference>
<evidence type="ECO:0000259" key="8">
    <source>
        <dbReference type="PROSITE" id="PS50893"/>
    </source>
</evidence>
<dbReference type="Pfam" id="PF08402">
    <property type="entry name" value="TOBE_2"/>
    <property type="match status" value="1"/>
</dbReference>
<evidence type="ECO:0000256" key="4">
    <source>
        <dbReference type="ARBA" id="ARBA00022840"/>
    </source>
</evidence>
<keyword evidence="4 7" id="KW-0067">ATP-binding</keyword>
<dbReference type="InterPro" id="IPR050093">
    <property type="entry name" value="ABC_SmlMolc_Importer"/>
</dbReference>
<dbReference type="InterPro" id="IPR008995">
    <property type="entry name" value="Mo/tungstate-bd_C_term_dom"/>
</dbReference>